<protein>
    <submittedName>
        <fullName evidence="2">Uncharacterized protein</fullName>
    </submittedName>
</protein>
<reference evidence="2" key="1">
    <citation type="submission" date="2022-12" db="EMBL/GenBank/DDBJ databases">
        <authorList>
            <person name="Petersen C."/>
        </authorList>
    </citation>
    <scope>NUCLEOTIDE SEQUENCE</scope>
    <source>
        <strain evidence="2">IBT 29677</strain>
    </source>
</reference>
<evidence type="ECO:0000256" key="1">
    <source>
        <dbReference type="SAM" id="MobiDB-lite"/>
    </source>
</evidence>
<evidence type="ECO:0000313" key="2">
    <source>
        <dbReference type="EMBL" id="KAJ5376597.1"/>
    </source>
</evidence>
<dbReference type="AlphaFoldDB" id="A0A9W9SDE2"/>
<reference evidence="2" key="2">
    <citation type="journal article" date="2023" name="IMA Fungus">
        <title>Comparative genomic study of the Penicillium genus elucidates a diverse pangenome and 15 lateral gene transfer events.</title>
        <authorList>
            <person name="Petersen C."/>
            <person name="Sorensen T."/>
            <person name="Nielsen M.R."/>
            <person name="Sondergaard T.E."/>
            <person name="Sorensen J.L."/>
            <person name="Fitzpatrick D.A."/>
            <person name="Frisvad J.C."/>
            <person name="Nielsen K.L."/>
        </authorList>
    </citation>
    <scope>NUCLEOTIDE SEQUENCE</scope>
    <source>
        <strain evidence="2">IBT 29677</strain>
    </source>
</reference>
<gene>
    <name evidence="2" type="ORF">N7509_013483</name>
</gene>
<evidence type="ECO:0000313" key="3">
    <source>
        <dbReference type="Proteomes" id="UP001147747"/>
    </source>
</evidence>
<accession>A0A9W9SDE2</accession>
<comment type="caution">
    <text evidence="2">The sequence shown here is derived from an EMBL/GenBank/DDBJ whole genome shotgun (WGS) entry which is preliminary data.</text>
</comment>
<dbReference type="RefSeq" id="XP_056481627.1">
    <property type="nucleotide sequence ID" value="XM_056638120.1"/>
</dbReference>
<organism evidence="2 3">
    <name type="scientific">Penicillium cosmopolitanum</name>
    <dbReference type="NCBI Taxonomy" id="1131564"/>
    <lineage>
        <taxon>Eukaryota</taxon>
        <taxon>Fungi</taxon>
        <taxon>Dikarya</taxon>
        <taxon>Ascomycota</taxon>
        <taxon>Pezizomycotina</taxon>
        <taxon>Eurotiomycetes</taxon>
        <taxon>Eurotiomycetidae</taxon>
        <taxon>Eurotiales</taxon>
        <taxon>Aspergillaceae</taxon>
        <taxon>Penicillium</taxon>
    </lineage>
</organism>
<dbReference type="GeneID" id="81377100"/>
<dbReference type="Proteomes" id="UP001147747">
    <property type="component" value="Unassembled WGS sequence"/>
</dbReference>
<sequence>MPVQSSFQREAIELYFSKEYKNGTKPNSRDSFYMEAIEYLREVLVSRLASKGNVFLCQVDDCVVTAVRQGLGIRDANIDSIQVTAFTETINCPVEHDRGETCSHYSIWMWVVYDESYRETFDPKEISLVQPRNGTHLKYKQMGQLSDAVEVYLTGKLKGKGKVDDDDLDSECGTRVPHLHSFPHLTIVDVRAEDDVREMISEEYEKMKRDHDTPREDSDLESSRGWLDSIKSDCVTQSTEVDEQHW</sequence>
<proteinExistence type="predicted"/>
<keyword evidence="3" id="KW-1185">Reference proteome</keyword>
<dbReference type="OrthoDB" id="10343162at2759"/>
<feature type="compositionally biased region" description="Basic and acidic residues" evidence="1">
    <location>
        <begin position="204"/>
        <end position="217"/>
    </location>
</feature>
<name>A0A9W9SDE2_9EURO</name>
<feature type="region of interest" description="Disordered" evidence="1">
    <location>
        <begin position="204"/>
        <end position="224"/>
    </location>
</feature>
<dbReference type="EMBL" id="JAPZBU010000012">
    <property type="protein sequence ID" value="KAJ5376597.1"/>
    <property type="molecule type" value="Genomic_DNA"/>
</dbReference>